<organism evidence="6 8">
    <name type="scientific">Didymodactylos carnosus</name>
    <dbReference type="NCBI Taxonomy" id="1234261"/>
    <lineage>
        <taxon>Eukaryota</taxon>
        <taxon>Metazoa</taxon>
        <taxon>Spiralia</taxon>
        <taxon>Gnathifera</taxon>
        <taxon>Rotifera</taxon>
        <taxon>Eurotatoria</taxon>
        <taxon>Bdelloidea</taxon>
        <taxon>Philodinida</taxon>
        <taxon>Philodinidae</taxon>
        <taxon>Didymodactylos</taxon>
    </lineage>
</organism>
<dbReference type="Gene3D" id="3.30.420.10">
    <property type="entry name" value="Ribonuclease H-like superfamily/Ribonuclease H"/>
    <property type="match status" value="1"/>
</dbReference>
<dbReference type="SMART" id="SM00248">
    <property type="entry name" value="ANK"/>
    <property type="match status" value="1"/>
</dbReference>
<keyword evidence="1" id="KW-0540">Nuclease</keyword>
<dbReference type="GO" id="GO:0000175">
    <property type="term" value="F:3'-5'-RNA exonuclease activity"/>
    <property type="evidence" value="ECO:0007669"/>
    <property type="project" value="InterPro"/>
</dbReference>
<keyword evidence="8" id="KW-1185">Reference proteome</keyword>
<dbReference type="NCBIfam" id="NF003765">
    <property type="entry name" value="PRK05359.1"/>
    <property type="match status" value="1"/>
</dbReference>
<evidence type="ECO:0000259" key="5">
    <source>
        <dbReference type="SMART" id="SM00479"/>
    </source>
</evidence>
<evidence type="ECO:0000256" key="3">
    <source>
        <dbReference type="ARBA" id="ARBA00022839"/>
    </source>
</evidence>
<feature type="repeat" description="ANK" evidence="4">
    <location>
        <begin position="61"/>
        <end position="93"/>
    </location>
</feature>
<dbReference type="SUPFAM" id="SSF48403">
    <property type="entry name" value="Ankyrin repeat"/>
    <property type="match status" value="1"/>
</dbReference>
<keyword evidence="2" id="KW-0378">Hydrolase</keyword>
<dbReference type="Proteomes" id="UP000663829">
    <property type="component" value="Unassembled WGS sequence"/>
</dbReference>
<dbReference type="InterPro" id="IPR013520">
    <property type="entry name" value="Ribonucl_H"/>
</dbReference>
<dbReference type="CDD" id="cd06135">
    <property type="entry name" value="Orn"/>
    <property type="match status" value="1"/>
</dbReference>
<name>A0A813YBI4_9BILA</name>
<dbReference type="InterPro" id="IPR036770">
    <property type="entry name" value="Ankyrin_rpt-contain_sf"/>
</dbReference>
<dbReference type="InterPro" id="IPR036397">
    <property type="entry name" value="RNaseH_sf"/>
</dbReference>
<dbReference type="OrthoDB" id="270189at2759"/>
<dbReference type="Pfam" id="PF00929">
    <property type="entry name" value="RNase_T"/>
    <property type="match status" value="1"/>
</dbReference>
<feature type="domain" description="Exonuclease" evidence="5">
    <location>
        <begin position="110"/>
        <end position="295"/>
    </location>
</feature>
<evidence type="ECO:0000313" key="8">
    <source>
        <dbReference type="Proteomes" id="UP000663829"/>
    </source>
</evidence>
<dbReference type="Pfam" id="PF12796">
    <property type="entry name" value="Ank_2"/>
    <property type="match status" value="1"/>
</dbReference>
<sequence>MHVLDSLIKEFGLDKIQSWRNEARRLKSPFIFELVYTGHPKLIRHAVRDHKFNLNIKRDCDGNTPLHMCALQQNQQMFELLIELGAEATIENDDEQTATSLNDTRRKALNIIWLDLEMTSLDNPDILECAVIITDKYLNELDRGNWIVHFEQEELDKLEEWHQKNFTSRDKGGNGLFDDVVISTMTAARMEDELLALLKRHCPPKACPLAGNSIHWDRDVIRTKMPRVYEHLHYRVIDVSTLNGLMERWAPEKSKRFDAQVLTKMKGPDGELHRAMYDIERSIEISKLYQPLFTQQEKNN</sequence>
<keyword evidence="4" id="KW-0040">ANK repeat</keyword>
<evidence type="ECO:0000313" key="6">
    <source>
        <dbReference type="EMBL" id="CAF0881856.1"/>
    </source>
</evidence>
<dbReference type="Gene3D" id="1.25.40.20">
    <property type="entry name" value="Ankyrin repeat-containing domain"/>
    <property type="match status" value="1"/>
</dbReference>
<dbReference type="GO" id="GO:0003676">
    <property type="term" value="F:nucleic acid binding"/>
    <property type="evidence" value="ECO:0007669"/>
    <property type="project" value="InterPro"/>
</dbReference>
<protein>
    <recommendedName>
        <fullName evidence="5">Exonuclease domain-containing protein</fullName>
    </recommendedName>
</protein>
<evidence type="ECO:0000256" key="4">
    <source>
        <dbReference type="PROSITE-ProRule" id="PRU00023"/>
    </source>
</evidence>
<keyword evidence="3" id="KW-0269">Exonuclease</keyword>
<proteinExistence type="predicted"/>
<dbReference type="PROSITE" id="PS50297">
    <property type="entry name" value="ANK_REP_REGION"/>
    <property type="match status" value="1"/>
</dbReference>
<dbReference type="Proteomes" id="UP000681722">
    <property type="component" value="Unassembled WGS sequence"/>
</dbReference>
<accession>A0A813YBI4</accession>
<evidence type="ECO:0000313" key="7">
    <source>
        <dbReference type="EMBL" id="CAF3667937.1"/>
    </source>
</evidence>
<evidence type="ECO:0000256" key="1">
    <source>
        <dbReference type="ARBA" id="ARBA00022722"/>
    </source>
</evidence>
<evidence type="ECO:0000256" key="2">
    <source>
        <dbReference type="ARBA" id="ARBA00022801"/>
    </source>
</evidence>
<comment type="caution">
    <text evidence="6">The sequence shown here is derived from an EMBL/GenBank/DDBJ whole genome shotgun (WGS) entry which is preliminary data.</text>
</comment>
<reference evidence="6" key="1">
    <citation type="submission" date="2021-02" db="EMBL/GenBank/DDBJ databases">
        <authorList>
            <person name="Nowell W R."/>
        </authorList>
    </citation>
    <scope>NUCLEOTIDE SEQUENCE</scope>
</reference>
<dbReference type="EMBL" id="CAJNOQ010001266">
    <property type="protein sequence ID" value="CAF0881856.1"/>
    <property type="molecule type" value="Genomic_DNA"/>
</dbReference>
<dbReference type="InterPro" id="IPR002110">
    <property type="entry name" value="Ankyrin_rpt"/>
</dbReference>
<dbReference type="InterPro" id="IPR012337">
    <property type="entry name" value="RNaseH-like_sf"/>
</dbReference>
<dbReference type="SUPFAM" id="SSF53098">
    <property type="entry name" value="Ribonuclease H-like"/>
    <property type="match status" value="1"/>
</dbReference>
<dbReference type="EMBL" id="CAJOBC010001266">
    <property type="protein sequence ID" value="CAF3667937.1"/>
    <property type="molecule type" value="Genomic_DNA"/>
</dbReference>
<dbReference type="AlphaFoldDB" id="A0A813YBI4"/>
<gene>
    <name evidence="6" type="ORF">GPM918_LOCUS7655</name>
    <name evidence="7" type="ORF">SRO942_LOCUS7655</name>
</gene>
<dbReference type="InterPro" id="IPR022894">
    <property type="entry name" value="Oligoribonuclease"/>
</dbReference>
<dbReference type="PROSITE" id="PS50088">
    <property type="entry name" value="ANK_REPEAT"/>
    <property type="match status" value="1"/>
</dbReference>
<dbReference type="SMART" id="SM00479">
    <property type="entry name" value="EXOIII"/>
    <property type="match status" value="1"/>
</dbReference>